<feature type="non-terminal residue" evidence="2">
    <location>
        <position position="42"/>
    </location>
</feature>
<dbReference type="EMBL" id="ADFP01000097">
    <property type="protein sequence ID" value="EFB90085.1"/>
    <property type="molecule type" value="Genomic_DNA"/>
</dbReference>
<dbReference type="Proteomes" id="UP000006462">
    <property type="component" value="Unassembled WGS sequence"/>
</dbReference>
<proteinExistence type="predicted"/>
<organism evidence="2 3">
    <name type="scientific">Pyramidobacter piscolens W5455</name>
    <dbReference type="NCBI Taxonomy" id="352165"/>
    <lineage>
        <taxon>Bacteria</taxon>
        <taxon>Thermotogati</taxon>
        <taxon>Synergistota</taxon>
        <taxon>Synergistia</taxon>
        <taxon>Synergistales</taxon>
        <taxon>Dethiosulfovibrionaceae</taxon>
        <taxon>Pyramidobacter</taxon>
    </lineage>
</organism>
<gene>
    <name evidence="2" type="ORF">HMPREF7215_0978</name>
</gene>
<comment type="caution">
    <text evidence="2">The sequence shown here is derived from an EMBL/GenBank/DDBJ whole genome shotgun (WGS) entry which is preliminary data.</text>
</comment>
<evidence type="ECO:0000313" key="2">
    <source>
        <dbReference type="EMBL" id="EFB90085.1"/>
    </source>
</evidence>
<name>A0ABP2HUG9_9BACT</name>
<reference evidence="2 3" key="1">
    <citation type="submission" date="2009-12" db="EMBL/GenBank/DDBJ databases">
        <authorList>
            <person name="Shrivastava S."/>
            <person name="Madupu R."/>
            <person name="Durkin A.S."/>
            <person name="Torralba M."/>
            <person name="Methe B."/>
            <person name="Sutton G.G."/>
            <person name="Strausberg R.L."/>
            <person name="Nelson K.E."/>
        </authorList>
    </citation>
    <scope>NUCLEOTIDE SEQUENCE [LARGE SCALE GENOMIC DNA]</scope>
    <source>
        <strain evidence="2 3">W5455</strain>
    </source>
</reference>
<protein>
    <submittedName>
        <fullName evidence="2">Uncharacterized protein</fullName>
    </submittedName>
</protein>
<evidence type="ECO:0000256" key="1">
    <source>
        <dbReference type="SAM" id="MobiDB-lite"/>
    </source>
</evidence>
<feature type="region of interest" description="Disordered" evidence="1">
    <location>
        <begin position="1"/>
        <end position="26"/>
    </location>
</feature>
<sequence>MYQKNRPRSPASSRFGHEGVKKRRAAERKRSAALRFFTRFPF</sequence>
<evidence type="ECO:0000313" key="3">
    <source>
        <dbReference type="Proteomes" id="UP000006462"/>
    </source>
</evidence>
<keyword evidence="3" id="KW-1185">Reference proteome</keyword>
<accession>A0ABP2HUG9</accession>